<dbReference type="Pfam" id="PF06745">
    <property type="entry name" value="ATPase"/>
    <property type="match status" value="1"/>
</dbReference>
<evidence type="ECO:0000256" key="1">
    <source>
        <dbReference type="SAM" id="MobiDB-lite"/>
    </source>
</evidence>
<dbReference type="GeneID" id="91109642"/>
<organism evidence="3">
    <name type="scientific">Halobacterium sp. NMX12-1</name>
    <dbReference type="NCBI Taxonomy" id="3166650"/>
    <lineage>
        <taxon>Archaea</taxon>
        <taxon>Methanobacteriati</taxon>
        <taxon>Methanobacteriota</taxon>
        <taxon>Stenosarchaea group</taxon>
        <taxon>Halobacteria</taxon>
        <taxon>Halobacteriales</taxon>
        <taxon>Halobacteriaceae</taxon>
        <taxon>Halobacterium</taxon>
    </lineage>
</organism>
<reference evidence="3" key="1">
    <citation type="submission" date="2024-06" db="EMBL/GenBank/DDBJ databases">
        <title>Genome Sequence of an extremely halophilic archaeon isolated from Permian era halite, Salado Formation, Carlsbad, New Mexico: Halobacterium sp. strain NMX12-1.</title>
        <authorList>
            <person name="Sotoa L."/>
            <person name="DasSarma P."/>
            <person name="Anton B.P."/>
            <person name="Vincze T."/>
            <person name="Verma I."/>
            <person name="Eralp B."/>
            <person name="Powers D.W."/>
            <person name="Dozier B.L."/>
            <person name="Roberts R.J."/>
            <person name="DasSarma S."/>
        </authorList>
    </citation>
    <scope>NUCLEOTIDE SEQUENCE</scope>
    <source>
        <strain evidence="3">NMX12-1</strain>
    </source>
</reference>
<dbReference type="PANTHER" id="PTHR42926">
    <property type="match status" value="1"/>
</dbReference>
<dbReference type="PANTHER" id="PTHR42926:SF1">
    <property type="entry name" value="CIRCADIAN CLOCK OSCILLATOR PROTEIN KAIC 1"/>
    <property type="match status" value="1"/>
</dbReference>
<dbReference type="Gene3D" id="3.40.50.300">
    <property type="entry name" value="P-loop containing nucleotide triphosphate hydrolases"/>
    <property type="match status" value="1"/>
</dbReference>
<dbReference type="RefSeq" id="WP_353633744.1">
    <property type="nucleotide sequence ID" value="NZ_CP159204.1"/>
</dbReference>
<dbReference type="KEGG" id="hanx:ABSL23_10800"/>
<gene>
    <name evidence="3" type="ORF">ABSL23_10800</name>
</gene>
<feature type="domain" description="KaiC-like" evidence="2">
    <location>
        <begin position="8"/>
        <end position="48"/>
    </location>
</feature>
<dbReference type="InterPro" id="IPR027417">
    <property type="entry name" value="P-loop_NTPase"/>
</dbReference>
<dbReference type="EMBL" id="CP159204">
    <property type="protein sequence ID" value="XCF15729.1"/>
    <property type="molecule type" value="Genomic_DNA"/>
</dbReference>
<evidence type="ECO:0000259" key="2">
    <source>
        <dbReference type="Pfam" id="PF06745"/>
    </source>
</evidence>
<evidence type="ECO:0000313" key="3">
    <source>
        <dbReference type="EMBL" id="XCF15729.1"/>
    </source>
</evidence>
<dbReference type="SUPFAM" id="SSF52540">
    <property type="entry name" value="P-loop containing nucleoside triphosphate hydrolases"/>
    <property type="match status" value="1"/>
</dbReference>
<accession>A0AAU8CBU9</accession>
<protein>
    <submittedName>
        <fullName evidence="3">ATPase domain-containing protein</fullName>
    </submittedName>
</protein>
<name>A0AAU8CBU9_9EURY</name>
<sequence length="81" mass="8406">MSGIEERVSTGIDGLDAVLHGGLERGTVSVISGPSGAGKTTTGTQFVNRLGAKPRGLSVDSRSIRARRKACNRHSRSASLT</sequence>
<dbReference type="InterPro" id="IPR014774">
    <property type="entry name" value="KaiC-like_dom"/>
</dbReference>
<dbReference type="AlphaFoldDB" id="A0AAU8CBU9"/>
<dbReference type="InterPro" id="IPR051347">
    <property type="entry name" value="Circadian_clock_KaiC-rel"/>
</dbReference>
<proteinExistence type="predicted"/>
<feature type="region of interest" description="Disordered" evidence="1">
    <location>
        <begin position="57"/>
        <end position="81"/>
    </location>
</feature>
<feature type="compositionally biased region" description="Basic residues" evidence="1">
    <location>
        <begin position="64"/>
        <end position="81"/>
    </location>
</feature>